<proteinExistence type="inferred from homology"/>
<dbReference type="InterPro" id="IPR050596">
    <property type="entry name" value="AspAT/PAT-like"/>
</dbReference>
<dbReference type="InterPro" id="IPR004838">
    <property type="entry name" value="NHTrfase_class1_PyrdxlP-BS"/>
</dbReference>
<dbReference type="GO" id="GO:0004069">
    <property type="term" value="F:L-aspartate:2-oxoglutarate aminotransferase activity"/>
    <property type="evidence" value="ECO:0007669"/>
    <property type="project" value="UniProtKB-EC"/>
</dbReference>
<comment type="catalytic activity">
    <reaction evidence="6">
        <text>L-aspartate + 2-oxoglutarate = oxaloacetate + L-glutamate</text>
        <dbReference type="Rhea" id="RHEA:21824"/>
        <dbReference type="ChEBI" id="CHEBI:16452"/>
        <dbReference type="ChEBI" id="CHEBI:16810"/>
        <dbReference type="ChEBI" id="CHEBI:29985"/>
        <dbReference type="ChEBI" id="CHEBI:29991"/>
        <dbReference type="EC" id="2.6.1.1"/>
    </reaction>
</comment>
<dbReference type="EC" id="2.6.1.-" evidence="7"/>
<dbReference type="AlphaFoldDB" id="A0AAW9RF09"/>
<dbReference type="Gene3D" id="3.40.640.10">
    <property type="entry name" value="Type I PLP-dependent aspartate aminotransferase-like (Major domain)"/>
    <property type="match status" value="1"/>
</dbReference>
<dbReference type="PANTHER" id="PTHR46383">
    <property type="entry name" value="ASPARTATE AMINOTRANSFERASE"/>
    <property type="match status" value="1"/>
</dbReference>
<dbReference type="SUPFAM" id="SSF53383">
    <property type="entry name" value="PLP-dependent transferases"/>
    <property type="match status" value="1"/>
</dbReference>
<dbReference type="CDD" id="cd00609">
    <property type="entry name" value="AAT_like"/>
    <property type="match status" value="1"/>
</dbReference>
<reference evidence="9 10" key="1">
    <citation type="submission" date="2024-02" db="EMBL/GenBank/DDBJ databases">
        <title>Genome analysis and characterization of Microbaculum marinisediminis sp. nov., isolated from marine sediment.</title>
        <authorList>
            <person name="Du Z.-J."/>
            <person name="Ye Y.-Q."/>
            <person name="Zhang Z.-R."/>
            <person name="Yuan S.-M."/>
            <person name="Zhang X.-Y."/>
        </authorList>
    </citation>
    <scope>NUCLEOTIDE SEQUENCE [LARGE SCALE GENOMIC DNA]</scope>
    <source>
        <strain evidence="9 10">SDUM1044001</strain>
    </source>
</reference>
<evidence type="ECO:0000256" key="2">
    <source>
        <dbReference type="ARBA" id="ARBA00007441"/>
    </source>
</evidence>
<keyword evidence="3 7" id="KW-0032">Aminotransferase</keyword>
<keyword evidence="10" id="KW-1185">Reference proteome</keyword>
<evidence type="ECO:0000256" key="6">
    <source>
        <dbReference type="ARBA" id="ARBA00049185"/>
    </source>
</evidence>
<evidence type="ECO:0000313" key="10">
    <source>
        <dbReference type="Proteomes" id="UP001378188"/>
    </source>
</evidence>
<sequence length="398" mass="43528">MTAPDRSPPLHAFERIRPQIMDLETENIAELANRAKSLTDVITLWYGEGDLVTPDFIRDAAKAALDAGNTFYVPDMRGLPALTEALSEYQTNLHGRDIPVVRSTVTPSGMQAVYLALELVVDPGSNVVYVEPQWPNIRHAVHMAGAEPRSVALHYTDDEWRLDLDELFDACDARTRAIMFSTPSNPLGWTASRAELEAILEFGRRKGIWIVSDEMYNRLYFSADAAPSILQIAEDEDLAMSVNGFSKAWAMTGWRAGWLTHPRSVANALSAMTQYLNSGTAAFIQYGALAAIRDGEPFVRTVRDRCKAGIDAAYDALSGSNSIVLPAKPGGGMYVVFAVAGEDDSRESCTRILQQARVGLAPGWLFGQSSNAFLRMCVCRDTAQITEASKRIASALGS</sequence>
<dbReference type="NCBIfam" id="NF004770">
    <property type="entry name" value="PRK06108.1"/>
    <property type="match status" value="1"/>
</dbReference>
<keyword evidence="4 7" id="KW-0808">Transferase</keyword>
<comment type="cofactor">
    <cofactor evidence="1 7">
        <name>pyridoxal 5'-phosphate</name>
        <dbReference type="ChEBI" id="CHEBI:597326"/>
    </cofactor>
</comment>
<dbReference type="PROSITE" id="PS00105">
    <property type="entry name" value="AA_TRANSFER_CLASS_1"/>
    <property type="match status" value="1"/>
</dbReference>
<dbReference type="InterPro" id="IPR015422">
    <property type="entry name" value="PyrdxlP-dep_Trfase_small"/>
</dbReference>
<dbReference type="EMBL" id="JAZHOF010000004">
    <property type="protein sequence ID" value="MEJ8572339.1"/>
    <property type="molecule type" value="Genomic_DNA"/>
</dbReference>
<gene>
    <name evidence="9" type="ORF">V3328_12690</name>
</gene>
<dbReference type="Proteomes" id="UP001378188">
    <property type="component" value="Unassembled WGS sequence"/>
</dbReference>
<dbReference type="InterPro" id="IPR015424">
    <property type="entry name" value="PyrdxlP-dep_Trfase"/>
</dbReference>
<evidence type="ECO:0000259" key="8">
    <source>
        <dbReference type="Pfam" id="PF00155"/>
    </source>
</evidence>
<dbReference type="GO" id="GO:0006520">
    <property type="term" value="P:amino acid metabolic process"/>
    <property type="evidence" value="ECO:0007669"/>
    <property type="project" value="InterPro"/>
</dbReference>
<evidence type="ECO:0000256" key="1">
    <source>
        <dbReference type="ARBA" id="ARBA00001933"/>
    </source>
</evidence>
<protein>
    <recommendedName>
        <fullName evidence="7">Aminotransferase</fullName>
        <ecNumber evidence="7">2.6.1.-</ecNumber>
    </recommendedName>
</protein>
<dbReference type="InterPro" id="IPR015421">
    <property type="entry name" value="PyrdxlP-dep_Trfase_major"/>
</dbReference>
<comment type="caution">
    <text evidence="9">The sequence shown here is derived from an EMBL/GenBank/DDBJ whole genome shotgun (WGS) entry which is preliminary data.</text>
</comment>
<evidence type="ECO:0000256" key="5">
    <source>
        <dbReference type="ARBA" id="ARBA00022898"/>
    </source>
</evidence>
<dbReference type="Gene3D" id="3.90.1150.10">
    <property type="entry name" value="Aspartate Aminotransferase, domain 1"/>
    <property type="match status" value="1"/>
</dbReference>
<organism evidence="9 10">
    <name type="scientific">Microbaculum marinum</name>
    <dbReference type="NCBI Taxonomy" id="1764581"/>
    <lineage>
        <taxon>Bacteria</taxon>
        <taxon>Pseudomonadati</taxon>
        <taxon>Pseudomonadota</taxon>
        <taxon>Alphaproteobacteria</taxon>
        <taxon>Hyphomicrobiales</taxon>
        <taxon>Tepidamorphaceae</taxon>
        <taxon>Microbaculum</taxon>
    </lineage>
</organism>
<evidence type="ECO:0000256" key="7">
    <source>
        <dbReference type="RuleBase" id="RU000481"/>
    </source>
</evidence>
<dbReference type="PANTHER" id="PTHR46383:SF2">
    <property type="entry name" value="AMINOTRANSFERASE"/>
    <property type="match status" value="1"/>
</dbReference>
<dbReference type="Pfam" id="PF00155">
    <property type="entry name" value="Aminotran_1_2"/>
    <property type="match status" value="1"/>
</dbReference>
<name>A0AAW9RF09_9HYPH</name>
<dbReference type="RefSeq" id="WP_340330025.1">
    <property type="nucleotide sequence ID" value="NZ_JAZHOF010000004.1"/>
</dbReference>
<comment type="similarity">
    <text evidence="2 7">Belongs to the class-I pyridoxal-phosphate-dependent aminotransferase family.</text>
</comment>
<keyword evidence="5" id="KW-0663">Pyridoxal phosphate</keyword>
<evidence type="ECO:0000256" key="4">
    <source>
        <dbReference type="ARBA" id="ARBA00022679"/>
    </source>
</evidence>
<evidence type="ECO:0000313" key="9">
    <source>
        <dbReference type="EMBL" id="MEJ8572339.1"/>
    </source>
</evidence>
<evidence type="ECO:0000256" key="3">
    <source>
        <dbReference type="ARBA" id="ARBA00022576"/>
    </source>
</evidence>
<dbReference type="GO" id="GO:0030170">
    <property type="term" value="F:pyridoxal phosphate binding"/>
    <property type="evidence" value="ECO:0007669"/>
    <property type="project" value="InterPro"/>
</dbReference>
<accession>A0AAW9RF09</accession>
<dbReference type="InterPro" id="IPR004839">
    <property type="entry name" value="Aminotransferase_I/II_large"/>
</dbReference>
<feature type="domain" description="Aminotransferase class I/classII large" evidence="8">
    <location>
        <begin position="47"/>
        <end position="392"/>
    </location>
</feature>